<evidence type="ECO:0000313" key="5">
    <source>
        <dbReference type="Proteomes" id="UP001500621"/>
    </source>
</evidence>
<dbReference type="SUPFAM" id="SSF53756">
    <property type="entry name" value="UDP-Glycosyltransferase/glycogen phosphorylase"/>
    <property type="match status" value="1"/>
</dbReference>
<feature type="compositionally biased region" description="Basic and acidic residues" evidence="2">
    <location>
        <begin position="69"/>
        <end position="82"/>
    </location>
</feature>
<reference evidence="5" key="1">
    <citation type="journal article" date="2019" name="Int. J. Syst. Evol. Microbiol.">
        <title>The Global Catalogue of Microorganisms (GCM) 10K type strain sequencing project: providing services to taxonomists for standard genome sequencing and annotation.</title>
        <authorList>
            <consortium name="The Broad Institute Genomics Platform"/>
            <consortium name="The Broad Institute Genome Sequencing Center for Infectious Disease"/>
            <person name="Wu L."/>
            <person name="Ma J."/>
        </authorList>
    </citation>
    <scope>NUCLEOTIDE SEQUENCE [LARGE SCALE GENOMIC DNA]</scope>
    <source>
        <strain evidence="5">JCM 18127</strain>
    </source>
</reference>
<evidence type="ECO:0000259" key="3">
    <source>
        <dbReference type="Pfam" id="PF00534"/>
    </source>
</evidence>
<dbReference type="RefSeq" id="WP_345263726.1">
    <property type="nucleotide sequence ID" value="NZ_BAABIM010000001.1"/>
</dbReference>
<keyword evidence="5" id="KW-1185">Reference proteome</keyword>
<gene>
    <name evidence="4" type="ORF">GCM10023226_12430</name>
</gene>
<feature type="region of interest" description="Disordered" evidence="2">
    <location>
        <begin position="69"/>
        <end position="88"/>
    </location>
</feature>
<organism evidence="4 5">
    <name type="scientific">Nocardioides nanhaiensis</name>
    <dbReference type="NCBI Taxonomy" id="1476871"/>
    <lineage>
        <taxon>Bacteria</taxon>
        <taxon>Bacillati</taxon>
        <taxon>Actinomycetota</taxon>
        <taxon>Actinomycetes</taxon>
        <taxon>Propionibacteriales</taxon>
        <taxon>Nocardioidaceae</taxon>
        <taxon>Nocardioides</taxon>
    </lineage>
</organism>
<comment type="caution">
    <text evidence="4">The sequence shown here is derived from an EMBL/GenBank/DDBJ whole genome shotgun (WGS) entry which is preliminary data.</text>
</comment>
<protein>
    <recommendedName>
        <fullName evidence="3">Glycosyl transferase family 1 domain-containing protein</fullName>
    </recommendedName>
</protein>
<feature type="domain" description="Glycosyl transferase family 1" evidence="3">
    <location>
        <begin position="202"/>
        <end position="357"/>
    </location>
</feature>
<evidence type="ECO:0000313" key="4">
    <source>
        <dbReference type="EMBL" id="GAA4676725.1"/>
    </source>
</evidence>
<dbReference type="PANTHER" id="PTHR12526:SF627">
    <property type="entry name" value="D-RHAMNOSYLTRANSFERASE WBPZ"/>
    <property type="match status" value="1"/>
</dbReference>
<sequence length="523" mass="56132">MSLLRVTFLVPTLYDQGGTASAVATQASALVRHPAVAGVHVVSVYRPTDQPHFTLDPQVTTEALVDTRVDDESQPDHPDRITDPAWDPTLDARGDLAVQRHLPALDCDVLVTVTPALLALAVACRPPGAALVHQEHRSSSQRRAGLEPLLSSAPHADLVALLTEPMEHWLRHTLAGRGATVPRTAVVPNAVPPGFRPRSLRDTPLVVAAGRLVGEKQYPQLVEAFGLVADRLPQWRLRIFGEGPGRAEIVRTVRRLGLFDRVELPGSTTDLASEWARASISAMTSRSEGFPLVMQEAMAAGVPVVSYDSPSGPRAIIEDGVDGVLVPQDSPAELAAALLRLATEEDLRHRLGEAARHAAVRFASDAVTERWVALYGGLVRDDLPPVEPALPQDAPPLGVVLPDPAEVDPRAVATAAAQQAGRMAGVELAREHDRLVVAAPDARAWLDALADLPPPALPDWLCLVDPGGRGWPERRGTVPQVAAAVRRGRPPRVRLEPWRPLDPSSREAVTVDLDGPTPSRPRT</sequence>
<dbReference type="PANTHER" id="PTHR12526">
    <property type="entry name" value="GLYCOSYLTRANSFERASE"/>
    <property type="match status" value="1"/>
</dbReference>
<dbReference type="Gene3D" id="3.40.50.2000">
    <property type="entry name" value="Glycogen Phosphorylase B"/>
    <property type="match status" value="2"/>
</dbReference>
<dbReference type="EMBL" id="BAABIM010000001">
    <property type="protein sequence ID" value="GAA4676725.1"/>
    <property type="molecule type" value="Genomic_DNA"/>
</dbReference>
<feature type="region of interest" description="Disordered" evidence="2">
    <location>
        <begin position="474"/>
        <end position="523"/>
    </location>
</feature>
<proteinExistence type="predicted"/>
<dbReference type="Pfam" id="PF00534">
    <property type="entry name" value="Glycos_transf_1"/>
    <property type="match status" value="1"/>
</dbReference>
<dbReference type="Proteomes" id="UP001500621">
    <property type="component" value="Unassembled WGS sequence"/>
</dbReference>
<dbReference type="InterPro" id="IPR001296">
    <property type="entry name" value="Glyco_trans_1"/>
</dbReference>
<evidence type="ECO:0000256" key="1">
    <source>
        <dbReference type="ARBA" id="ARBA00022679"/>
    </source>
</evidence>
<accession>A0ABP8W209</accession>
<keyword evidence="1" id="KW-0808">Transferase</keyword>
<evidence type="ECO:0000256" key="2">
    <source>
        <dbReference type="SAM" id="MobiDB-lite"/>
    </source>
</evidence>
<name>A0ABP8W209_9ACTN</name>